<name>A0A139WMS9_TRICA</name>
<accession>A0A139WMS9</accession>
<proteinExistence type="predicted"/>
<reference evidence="6 7" key="2">
    <citation type="journal article" date="2010" name="Nucleic Acids Res.">
        <title>BeetleBase in 2010: revisions to provide comprehensive genomic information for Tribolium castaneum.</title>
        <authorList>
            <person name="Kim H.S."/>
            <person name="Murphy T."/>
            <person name="Xia J."/>
            <person name="Caragea D."/>
            <person name="Park Y."/>
            <person name="Beeman R.W."/>
            <person name="Lorenzen M.D."/>
            <person name="Butcher S."/>
            <person name="Manak J.R."/>
            <person name="Brown S.J."/>
        </authorList>
    </citation>
    <scope>GENOME REANNOTATION</scope>
    <source>
        <strain evidence="6 7">Georgia GA2</strain>
    </source>
</reference>
<feature type="domain" description="Spaetzle" evidence="5">
    <location>
        <begin position="93"/>
        <end position="185"/>
    </location>
</feature>
<evidence type="ECO:0000256" key="2">
    <source>
        <dbReference type="ARBA" id="ARBA00023157"/>
    </source>
</evidence>
<sequence length="188" mass="21321">MHLKFLLLLTCFFGLTCVKSQSFTRYRNRNFHNPNPQKNCSYNICEHIPNYPENVIKETVKGNKAFHSYFGDVVGPAKDVTLSDRSGGASYEPFCKTTVVTKIPRIMKDVDNIERVIVNVDGYRQVIKFQTCSFSNGGKCYGAGLLTRSTSCVQKFNIIKLVTINIDNNDLEYRKFQIPTACVCAYSD</sequence>
<evidence type="ECO:0000256" key="4">
    <source>
        <dbReference type="SAM" id="SignalP"/>
    </source>
</evidence>
<dbReference type="AlphaFoldDB" id="A0A139WMS9"/>
<organism evidence="6 7">
    <name type="scientific">Tribolium castaneum</name>
    <name type="common">Red flour beetle</name>
    <dbReference type="NCBI Taxonomy" id="7070"/>
    <lineage>
        <taxon>Eukaryota</taxon>
        <taxon>Metazoa</taxon>
        <taxon>Ecdysozoa</taxon>
        <taxon>Arthropoda</taxon>
        <taxon>Hexapoda</taxon>
        <taxon>Insecta</taxon>
        <taxon>Pterygota</taxon>
        <taxon>Neoptera</taxon>
        <taxon>Endopterygota</taxon>
        <taxon>Coleoptera</taxon>
        <taxon>Polyphaga</taxon>
        <taxon>Cucujiformia</taxon>
        <taxon>Tenebrionidae</taxon>
        <taxon>Tenebrionidae incertae sedis</taxon>
        <taxon>Tribolium</taxon>
    </lineage>
</organism>
<evidence type="ECO:0000313" key="7">
    <source>
        <dbReference type="Proteomes" id="UP000007266"/>
    </source>
</evidence>
<keyword evidence="2" id="KW-1015">Disulfide bond</keyword>
<dbReference type="Gene3D" id="2.10.90.10">
    <property type="entry name" value="Cystine-knot cytokines"/>
    <property type="match status" value="1"/>
</dbReference>
<dbReference type="InterPro" id="IPR032104">
    <property type="entry name" value="Spaetzle"/>
</dbReference>
<evidence type="ECO:0000256" key="1">
    <source>
        <dbReference type="ARBA" id="ARBA00022729"/>
    </source>
</evidence>
<feature type="chain" id="PRO_5007300232" description="Spaetzle domain-containing protein" evidence="4">
    <location>
        <begin position="21"/>
        <end position="188"/>
    </location>
</feature>
<dbReference type="GO" id="GO:0005615">
    <property type="term" value="C:extracellular space"/>
    <property type="evidence" value="ECO:0007669"/>
    <property type="project" value="UniProtKB-ARBA"/>
</dbReference>
<dbReference type="Proteomes" id="UP000007266">
    <property type="component" value="Linkage group 2"/>
</dbReference>
<dbReference type="SUPFAM" id="SSF57501">
    <property type="entry name" value="Cystine-knot cytokines"/>
    <property type="match status" value="1"/>
</dbReference>
<dbReference type="GO" id="GO:0005121">
    <property type="term" value="F:Toll binding"/>
    <property type="evidence" value="ECO:0000318"/>
    <property type="project" value="GO_Central"/>
</dbReference>
<dbReference type="GO" id="GO:0005576">
    <property type="term" value="C:extracellular region"/>
    <property type="evidence" value="ECO:0000318"/>
    <property type="project" value="GO_Central"/>
</dbReference>
<dbReference type="GO" id="GO:0021556">
    <property type="term" value="P:central nervous system formation"/>
    <property type="evidence" value="ECO:0000318"/>
    <property type="project" value="GO_Central"/>
</dbReference>
<dbReference type="GO" id="GO:0008083">
    <property type="term" value="F:growth factor activity"/>
    <property type="evidence" value="ECO:0000318"/>
    <property type="project" value="GO_Central"/>
</dbReference>
<dbReference type="InParanoid" id="A0A139WMS9"/>
<reference evidence="6 7" key="1">
    <citation type="journal article" date="2008" name="Nature">
        <title>The genome of the model beetle and pest Tribolium castaneum.</title>
        <authorList>
            <consortium name="Tribolium Genome Sequencing Consortium"/>
            <person name="Richards S."/>
            <person name="Gibbs R.A."/>
            <person name="Weinstock G.M."/>
            <person name="Brown S.J."/>
            <person name="Denell R."/>
            <person name="Beeman R.W."/>
            <person name="Gibbs R."/>
            <person name="Beeman R.W."/>
            <person name="Brown S.J."/>
            <person name="Bucher G."/>
            <person name="Friedrich M."/>
            <person name="Grimmelikhuijzen C.J."/>
            <person name="Klingler M."/>
            <person name="Lorenzen M."/>
            <person name="Richards S."/>
            <person name="Roth S."/>
            <person name="Schroder R."/>
            <person name="Tautz D."/>
            <person name="Zdobnov E.M."/>
            <person name="Muzny D."/>
            <person name="Gibbs R.A."/>
            <person name="Weinstock G.M."/>
            <person name="Attaway T."/>
            <person name="Bell S."/>
            <person name="Buhay C.J."/>
            <person name="Chandrabose M.N."/>
            <person name="Chavez D."/>
            <person name="Clerk-Blankenburg K.P."/>
            <person name="Cree A."/>
            <person name="Dao M."/>
            <person name="Davis C."/>
            <person name="Chacko J."/>
            <person name="Dinh H."/>
            <person name="Dugan-Rocha S."/>
            <person name="Fowler G."/>
            <person name="Garner T.T."/>
            <person name="Garnes J."/>
            <person name="Gnirke A."/>
            <person name="Hawes A."/>
            <person name="Hernandez J."/>
            <person name="Hines S."/>
            <person name="Holder M."/>
            <person name="Hume J."/>
            <person name="Jhangiani S.N."/>
            <person name="Joshi V."/>
            <person name="Khan Z.M."/>
            <person name="Jackson L."/>
            <person name="Kovar C."/>
            <person name="Kowis A."/>
            <person name="Lee S."/>
            <person name="Lewis L.R."/>
            <person name="Margolis J."/>
            <person name="Morgan M."/>
            <person name="Nazareth L.V."/>
            <person name="Nguyen N."/>
            <person name="Okwuonu G."/>
            <person name="Parker D."/>
            <person name="Richards S."/>
            <person name="Ruiz S.J."/>
            <person name="Santibanez J."/>
            <person name="Savard J."/>
            <person name="Scherer S.E."/>
            <person name="Schneider B."/>
            <person name="Sodergren E."/>
            <person name="Tautz D."/>
            <person name="Vattahil S."/>
            <person name="Villasana D."/>
            <person name="White C.S."/>
            <person name="Wright R."/>
            <person name="Park Y."/>
            <person name="Beeman R.W."/>
            <person name="Lord J."/>
            <person name="Oppert B."/>
            <person name="Lorenzen M."/>
            <person name="Brown S."/>
            <person name="Wang L."/>
            <person name="Savard J."/>
            <person name="Tautz D."/>
            <person name="Richards S."/>
            <person name="Weinstock G."/>
            <person name="Gibbs R.A."/>
            <person name="Liu Y."/>
            <person name="Worley K."/>
            <person name="Weinstock G."/>
            <person name="Elsik C.G."/>
            <person name="Reese J.T."/>
            <person name="Elhaik E."/>
            <person name="Landan G."/>
            <person name="Graur D."/>
            <person name="Arensburger P."/>
            <person name="Atkinson P."/>
            <person name="Beeman R.W."/>
            <person name="Beidler J."/>
            <person name="Brown S.J."/>
            <person name="Demuth J.P."/>
            <person name="Drury D.W."/>
            <person name="Du Y.Z."/>
            <person name="Fujiwara H."/>
            <person name="Lorenzen M."/>
            <person name="Maselli V."/>
            <person name="Osanai M."/>
            <person name="Park Y."/>
            <person name="Robertson H.M."/>
            <person name="Tu Z."/>
            <person name="Wang J.J."/>
            <person name="Wang S."/>
            <person name="Richards S."/>
            <person name="Song H."/>
            <person name="Zhang L."/>
            <person name="Sodergren E."/>
            <person name="Werner D."/>
            <person name="Stanke M."/>
            <person name="Morgenstern B."/>
            <person name="Solovyev V."/>
            <person name="Kosarev P."/>
            <person name="Brown G."/>
            <person name="Chen H.C."/>
            <person name="Ermolaeva O."/>
            <person name="Hlavina W."/>
            <person name="Kapustin Y."/>
            <person name="Kiryutin B."/>
            <person name="Kitts P."/>
            <person name="Maglott D."/>
            <person name="Pruitt K."/>
            <person name="Sapojnikov V."/>
            <person name="Souvorov A."/>
            <person name="Mackey A.J."/>
            <person name="Waterhouse R.M."/>
            <person name="Wyder S."/>
            <person name="Zdobnov E.M."/>
            <person name="Zdobnov E.M."/>
            <person name="Wyder S."/>
            <person name="Kriventseva E.V."/>
            <person name="Kadowaki T."/>
            <person name="Bork P."/>
            <person name="Aranda M."/>
            <person name="Bao R."/>
            <person name="Beermann A."/>
            <person name="Berns N."/>
            <person name="Bolognesi R."/>
            <person name="Bonneton F."/>
            <person name="Bopp D."/>
            <person name="Brown S.J."/>
            <person name="Bucher G."/>
            <person name="Butts T."/>
            <person name="Chaumot A."/>
            <person name="Denell R.E."/>
            <person name="Ferrier D.E."/>
            <person name="Friedrich M."/>
            <person name="Gordon C.M."/>
            <person name="Jindra M."/>
            <person name="Klingler M."/>
            <person name="Lan Q."/>
            <person name="Lattorff H.M."/>
            <person name="Laudet V."/>
            <person name="von Levetsow C."/>
            <person name="Liu Z."/>
            <person name="Lutz R."/>
            <person name="Lynch J.A."/>
            <person name="da Fonseca R.N."/>
            <person name="Posnien N."/>
            <person name="Reuter R."/>
            <person name="Roth S."/>
            <person name="Savard J."/>
            <person name="Schinko J.B."/>
            <person name="Schmitt C."/>
            <person name="Schoppmeier M."/>
            <person name="Schroder R."/>
            <person name="Shippy T.D."/>
            <person name="Simonnet F."/>
            <person name="Marques-Souza H."/>
            <person name="Tautz D."/>
            <person name="Tomoyasu Y."/>
            <person name="Trauner J."/>
            <person name="Van der Zee M."/>
            <person name="Vervoort M."/>
            <person name="Wittkopp N."/>
            <person name="Wimmer E.A."/>
            <person name="Yang X."/>
            <person name="Jones A.K."/>
            <person name="Sattelle D.B."/>
            <person name="Ebert P.R."/>
            <person name="Nelson D."/>
            <person name="Scott J.G."/>
            <person name="Beeman R.W."/>
            <person name="Muthukrishnan S."/>
            <person name="Kramer K.J."/>
            <person name="Arakane Y."/>
            <person name="Beeman R.W."/>
            <person name="Zhu Q."/>
            <person name="Hogenkamp D."/>
            <person name="Dixit R."/>
            <person name="Oppert B."/>
            <person name="Jiang H."/>
            <person name="Zou Z."/>
            <person name="Marshall J."/>
            <person name="Elpidina E."/>
            <person name="Vinokurov K."/>
            <person name="Oppert C."/>
            <person name="Zou Z."/>
            <person name="Evans J."/>
            <person name="Lu Z."/>
            <person name="Zhao P."/>
            <person name="Sumathipala N."/>
            <person name="Altincicek B."/>
            <person name="Vilcinskas A."/>
            <person name="Williams M."/>
            <person name="Hultmark D."/>
            <person name="Hetru C."/>
            <person name="Jiang H."/>
            <person name="Grimmelikhuijzen C.J."/>
            <person name="Hauser F."/>
            <person name="Cazzamali G."/>
            <person name="Williamson M."/>
            <person name="Park Y."/>
            <person name="Li B."/>
            <person name="Tanaka Y."/>
            <person name="Predel R."/>
            <person name="Neupert S."/>
            <person name="Schachtner J."/>
            <person name="Verleyen P."/>
            <person name="Raible F."/>
            <person name="Bork P."/>
            <person name="Friedrich M."/>
            <person name="Walden K.K."/>
            <person name="Robertson H.M."/>
            <person name="Angeli S."/>
            <person name="Foret S."/>
            <person name="Bucher G."/>
            <person name="Schuetz S."/>
            <person name="Maleszka R."/>
            <person name="Wimmer E.A."/>
            <person name="Beeman R.W."/>
            <person name="Lorenzen M."/>
            <person name="Tomoyasu Y."/>
            <person name="Miller S.C."/>
            <person name="Grossmann D."/>
            <person name="Bucher G."/>
        </authorList>
    </citation>
    <scope>NUCLEOTIDE SEQUENCE [LARGE SCALE GENOMIC DNA]</scope>
    <source>
        <strain evidence="6 7">Georgia GA2</strain>
    </source>
</reference>
<keyword evidence="3" id="KW-0325">Glycoprotein</keyword>
<protein>
    <recommendedName>
        <fullName evidence="5">Spaetzle domain-containing protein</fullName>
    </recommendedName>
</protein>
<dbReference type="EMBL" id="KQ971312">
    <property type="protein sequence ID" value="KYB29242.1"/>
    <property type="molecule type" value="Genomic_DNA"/>
</dbReference>
<dbReference type="PANTHER" id="PTHR23199">
    <property type="entry name" value="NEUROTROPHIN 1-RELATED"/>
    <property type="match status" value="1"/>
</dbReference>
<dbReference type="GO" id="GO:0045087">
    <property type="term" value="P:innate immune response"/>
    <property type="evidence" value="ECO:0000318"/>
    <property type="project" value="GO_Central"/>
</dbReference>
<keyword evidence="7" id="KW-1185">Reference proteome</keyword>
<dbReference type="Pfam" id="PF16077">
    <property type="entry name" value="Spaetzle"/>
    <property type="match status" value="1"/>
</dbReference>
<dbReference type="STRING" id="7070.A0A139WMS9"/>
<dbReference type="OMA" id="CNALEIC"/>
<evidence type="ECO:0000313" key="6">
    <source>
        <dbReference type="EMBL" id="KYB29242.1"/>
    </source>
</evidence>
<gene>
    <name evidence="6" type="primary">AUGUSTUS-3.0.2_32150</name>
    <name evidence="6" type="ORF">TcasGA2_TC032150</name>
</gene>
<dbReference type="InterPro" id="IPR029034">
    <property type="entry name" value="Cystine-knot_cytokine"/>
</dbReference>
<evidence type="ECO:0000256" key="3">
    <source>
        <dbReference type="ARBA" id="ARBA00023180"/>
    </source>
</evidence>
<feature type="signal peptide" evidence="4">
    <location>
        <begin position="1"/>
        <end position="20"/>
    </location>
</feature>
<dbReference type="PANTHER" id="PTHR23199:SF12">
    <property type="entry name" value="NEUROTROPHIN 1-RELATED"/>
    <property type="match status" value="1"/>
</dbReference>
<dbReference type="InterPro" id="IPR052444">
    <property type="entry name" value="Spz/Toll_ligand-like"/>
</dbReference>
<evidence type="ECO:0000259" key="5">
    <source>
        <dbReference type="Pfam" id="PF16077"/>
    </source>
</evidence>
<keyword evidence="1 4" id="KW-0732">Signal</keyword>